<organism evidence="2 3">
    <name type="scientific">Brassica cretica</name>
    <name type="common">Mustard</name>
    <dbReference type="NCBI Taxonomy" id="69181"/>
    <lineage>
        <taxon>Eukaryota</taxon>
        <taxon>Viridiplantae</taxon>
        <taxon>Streptophyta</taxon>
        <taxon>Embryophyta</taxon>
        <taxon>Tracheophyta</taxon>
        <taxon>Spermatophyta</taxon>
        <taxon>Magnoliopsida</taxon>
        <taxon>eudicotyledons</taxon>
        <taxon>Gunneridae</taxon>
        <taxon>Pentapetalae</taxon>
        <taxon>rosids</taxon>
        <taxon>malvids</taxon>
        <taxon>Brassicales</taxon>
        <taxon>Brassicaceae</taxon>
        <taxon>Brassiceae</taxon>
        <taxon>Brassica</taxon>
    </lineage>
</organism>
<feature type="region of interest" description="Disordered" evidence="1">
    <location>
        <begin position="87"/>
        <end position="111"/>
    </location>
</feature>
<comment type="caution">
    <text evidence="2">The sequence shown here is derived from an EMBL/GenBank/DDBJ whole genome shotgun (WGS) entry which is preliminary data.</text>
</comment>
<dbReference type="Proteomes" id="UP000266723">
    <property type="component" value="Unassembled WGS sequence"/>
</dbReference>
<evidence type="ECO:0000313" key="2">
    <source>
        <dbReference type="EMBL" id="KAF3564408.1"/>
    </source>
</evidence>
<reference evidence="2 3" key="1">
    <citation type="journal article" date="2020" name="BMC Genomics">
        <title>Intraspecific diversification of the crop wild relative Brassica cretica Lam. using demographic model selection.</title>
        <authorList>
            <person name="Kioukis A."/>
            <person name="Michalopoulou V.A."/>
            <person name="Briers L."/>
            <person name="Pirintsos S."/>
            <person name="Studholme D.J."/>
            <person name="Pavlidis P."/>
            <person name="Sarris P.F."/>
        </authorList>
    </citation>
    <scope>NUCLEOTIDE SEQUENCE [LARGE SCALE GENOMIC DNA]</scope>
    <source>
        <strain evidence="3">cv. PFS-1207/04</strain>
    </source>
</reference>
<evidence type="ECO:0000313" key="3">
    <source>
        <dbReference type="Proteomes" id="UP000266723"/>
    </source>
</evidence>
<dbReference type="EMBL" id="QGKV02000759">
    <property type="protein sequence ID" value="KAF3564408.1"/>
    <property type="molecule type" value="Genomic_DNA"/>
</dbReference>
<evidence type="ECO:0000256" key="1">
    <source>
        <dbReference type="SAM" id="MobiDB-lite"/>
    </source>
</evidence>
<proteinExistence type="predicted"/>
<gene>
    <name evidence="2" type="ORF">DY000_02019341</name>
</gene>
<protein>
    <submittedName>
        <fullName evidence="2">Uncharacterized protein</fullName>
    </submittedName>
</protein>
<keyword evidence="3" id="KW-1185">Reference proteome</keyword>
<accession>A0ABQ7CZ17</accession>
<feature type="region of interest" description="Disordered" evidence="1">
    <location>
        <begin position="42"/>
        <end position="64"/>
    </location>
</feature>
<name>A0ABQ7CZ17_BRACR</name>
<sequence>MNNLVFVQFNTRLLNKRKKWKEKNIDILLADDATHAQEWLVEGDDGEHESAMGVGAGDTQGAADDDDMADIRELRDEDFISDVEEEDFAGTNLELDEDQVPNINGEEEYDD</sequence>